<dbReference type="AlphaFoldDB" id="A0A949K6U4"/>
<gene>
    <name evidence="5" type="ORF">KTH89_12380</name>
</gene>
<dbReference type="GO" id="GO:0016052">
    <property type="term" value="P:carbohydrate catabolic process"/>
    <property type="evidence" value="ECO:0007669"/>
    <property type="project" value="TreeGrafter"/>
</dbReference>
<dbReference type="CDD" id="cd03316">
    <property type="entry name" value="MR_like"/>
    <property type="match status" value="1"/>
</dbReference>
<dbReference type="SUPFAM" id="SSF51604">
    <property type="entry name" value="Enolase C-terminal domain-like"/>
    <property type="match status" value="1"/>
</dbReference>
<dbReference type="InterPro" id="IPR013342">
    <property type="entry name" value="Mandelate_racemase_C"/>
</dbReference>
<name>A0A949K6U4_9FIRM</name>
<evidence type="ECO:0000256" key="1">
    <source>
        <dbReference type="ARBA" id="ARBA00001946"/>
    </source>
</evidence>
<dbReference type="InterPro" id="IPR013341">
    <property type="entry name" value="Mandelate_racemase_N_dom"/>
</dbReference>
<evidence type="ECO:0000256" key="2">
    <source>
        <dbReference type="ARBA" id="ARBA00022723"/>
    </source>
</evidence>
<dbReference type="Pfam" id="PF02746">
    <property type="entry name" value="MR_MLE_N"/>
    <property type="match status" value="1"/>
</dbReference>
<dbReference type="SMART" id="SM00922">
    <property type="entry name" value="MR_MLE"/>
    <property type="match status" value="1"/>
</dbReference>
<evidence type="ECO:0000313" key="6">
    <source>
        <dbReference type="Proteomes" id="UP000712157"/>
    </source>
</evidence>
<dbReference type="PROSITE" id="PS00908">
    <property type="entry name" value="MR_MLE_1"/>
    <property type="match status" value="1"/>
</dbReference>
<dbReference type="InterPro" id="IPR036849">
    <property type="entry name" value="Enolase-like_C_sf"/>
</dbReference>
<dbReference type="Proteomes" id="UP000712157">
    <property type="component" value="Unassembled WGS sequence"/>
</dbReference>
<feature type="domain" description="Mandelate racemase/muconate lactonizing enzyme C-terminal" evidence="4">
    <location>
        <begin position="146"/>
        <end position="246"/>
    </location>
</feature>
<dbReference type="SUPFAM" id="SSF54826">
    <property type="entry name" value="Enolase N-terminal domain-like"/>
    <property type="match status" value="1"/>
</dbReference>
<dbReference type="PANTHER" id="PTHR13794">
    <property type="entry name" value="ENOLASE SUPERFAMILY, MANDELATE RACEMASE"/>
    <property type="match status" value="1"/>
</dbReference>
<dbReference type="EMBL" id="JAHQCW010000019">
    <property type="protein sequence ID" value="MBU9737338.1"/>
    <property type="molecule type" value="Genomic_DNA"/>
</dbReference>
<dbReference type="RefSeq" id="WP_238721921.1">
    <property type="nucleotide sequence ID" value="NZ_JAHQCW010000019.1"/>
</dbReference>
<evidence type="ECO:0000313" key="5">
    <source>
        <dbReference type="EMBL" id="MBU9737338.1"/>
    </source>
</evidence>
<dbReference type="InterPro" id="IPR018110">
    <property type="entry name" value="Mandel_Rmase/mucon_lact_enz_CS"/>
</dbReference>
<organism evidence="5 6">
    <name type="scientific">Diplocloster agilis</name>
    <dbReference type="NCBI Taxonomy" id="2850323"/>
    <lineage>
        <taxon>Bacteria</taxon>
        <taxon>Bacillati</taxon>
        <taxon>Bacillota</taxon>
        <taxon>Clostridia</taxon>
        <taxon>Lachnospirales</taxon>
        <taxon>Lachnospiraceae</taxon>
        <taxon>Diplocloster</taxon>
    </lineage>
</organism>
<evidence type="ECO:0000256" key="3">
    <source>
        <dbReference type="ARBA" id="ARBA00022842"/>
    </source>
</evidence>
<proteinExistence type="predicted"/>
<dbReference type="InterPro" id="IPR029065">
    <property type="entry name" value="Enolase_C-like"/>
</dbReference>
<dbReference type="PANTHER" id="PTHR13794:SF58">
    <property type="entry name" value="MITOCHONDRIAL ENOLASE SUPERFAMILY MEMBER 1"/>
    <property type="match status" value="1"/>
</dbReference>
<dbReference type="GO" id="GO:0000287">
    <property type="term" value="F:magnesium ion binding"/>
    <property type="evidence" value="ECO:0007669"/>
    <property type="project" value="TreeGrafter"/>
</dbReference>
<comment type="cofactor">
    <cofactor evidence="1">
        <name>Mg(2+)</name>
        <dbReference type="ChEBI" id="CHEBI:18420"/>
    </cofactor>
</comment>
<keyword evidence="3" id="KW-0460">Magnesium</keyword>
<keyword evidence="2" id="KW-0479">Metal-binding</keyword>
<accession>A0A949K6U4</accession>
<dbReference type="Gene3D" id="3.30.390.10">
    <property type="entry name" value="Enolase-like, N-terminal domain"/>
    <property type="match status" value="1"/>
</dbReference>
<dbReference type="InterPro" id="IPR029017">
    <property type="entry name" value="Enolase-like_N"/>
</dbReference>
<protein>
    <submittedName>
        <fullName evidence="5">Mandelate racemase/muconate lactonizing enzyme family protein</fullName>
    </submittedName>
</protein>
<dbReference type="SFLD" id="SFLDG00179">
    <property type="entry name" value="mandelate_racemase"/>
    <property type="match status" value="1"/>
</dbReference>
<reference evidence="5" key="1">
    <citation type="submission" date="2021-06" db="EMBL/GenBank/DDBJ databases">
        <title>Description of novel taxa of the family Lachnospiraceae.</title>
        <authorList>
            <person name="Chaplin A.V."/>
            <person name="Sokolova S.R."/>
            <person name="Pikina A.P."/>
            <person name="Korzhanova M."/>
            <person name="Belova V."/>
            <person name="Korostin D."/>
            <person name="Efimov B.A."/>
        </authorList>
    </citation>
    <scope>NUCLEOTIDE SEQUENCE</scope>
    <source>
        <strain evidence="5">ASD5720</strain>
    </source>
</reference>
<comment type="caution">
    <text evidence="5">The sequence shown here is derived from an EMBL/GenBank/DDBJ whole genome shotgun (WGS) entry which is preliminary data.</text>
</comment>
<dbReference type="GO" id="GO:0009063">
    <property type="term" value="P:amino acid catabolic process"/>
    <property type="evidence" value="ECO:0007669"/>
    <property type="project" value="InterPro"/>
</dbReference>
<keyword evidence="6" id="KW-1185">Reference proteome</keyword>
<dbReference type="Gene3D" id="3.20.20.120">
    <property type="entry name" value="Enolase-like C-terminal domain"/>
    <property type="match status" value="1"/>
</dbReference>
<dbReference type="GO" id="GO:0016836">
    <property type="term" value="F:hydro-lyase activity"/>
    <property type="evidence" value="ECO:0007669"/>
    <property type="project" value="TreeGrafter"/>
</dbReference>
<evidence type="ECO:0000259" key="4">
    <source>
        <dbReference type="SMART" id="SM00922"/>
    </source>
</evidence>
<sequence length="385" mass="42924">MRHIIKDIKVHLVSMPVTGGFSDATRKVEMIGYTIVRLTTEDGVEGFGVTYHEVGGEATKVLIEKNIAPRLIGRDPFETEVIWQDLSQYLRGVGRKGLMFCALSAVDIALWDLKGKLLDLPLYRLFGGSQTKVPVYGSGGWTSYTDEELVEEMKGIVARGYQMVKFKVGYDGGTKPARDVERVRKVREAVGPGIGIMLDANNCWDAATGARFANMVKEYDIMFLEEPVCADDIPGLKRYKQSTDLPLATGEHEYTKYGARDLIMNNAADIVQLDGTRAGGFTEMLKIAALTQAWNLKFAPHAMENIHIHLVSAFSNALFLERLLLFEEITRNIYRNPPEPEKGFMTIPDLPGLGLKLNMDFIREHDEEFGTVYYIAKDSVGIGSV</sequence>
<dbReference type="SFLD" id="SFLDS00001">
    <property type="entry name" value="Enolase"/>
    <property type="match status" value="1"/>
</dbReference>
<dbReference type="Pfam" id="PF13378">
    <property type="entry name" value="MR_MLE_C"/>
    <property type="match status" value="1"/>
</dbReference>
<dbReference type="InterPro" id="IPR046945">
    <property type="entry name" value="RHMD-like"/>
</dbReference>